<dbReference type="EC" id="3.4.24.-" evidence="3"/>
<proteinExistence type="predicted"/>
<keyword evidence="2" id="KW-0732">Signal</keyword>
<reference evidence="3 4" key="1">
    <citation type="submission" date="2017-05" db="EMBL/GenBank/DDBJ databases">
        <title>Functional genome analysis of Paenibacillus pasadenensis strain R16: insights on endophytic life style and antifungal activity.</title>
        <authorList>
            <person name="Passera A."/>
            <person name="Marcolungo L."/>
            <person name="Casati P."/>
            <person name="Brasca M."/>
            <person name="Quaglino F."/>
            <person name="Delledonne M."/>
        </authorList>
    </citation>
    <scope>NUCLEOTIDE SEQUENCE [LARGE SCALE GENOMIC DNA]</scope>
    <source>
        <strain evidence="3 4">R16</strain>
    </source>
</reference>
<feature type="compositionally biased region" description="Low complexity" evidence="1">
    <location>
        <begin position="64"/>
        <end position="78"/>
    </location>
</feature>
<organism evidence="3 4">
    <name type="scientific">Paenibacillus pasadenensis</name>
    <dbReference type="NCBI Taxonomy" id="217090"/>
    <lineage>
        <taxon>Bacteria</taxon>
        <taxon>Bacillati</taxon>
        <taxon>Bacillota</taxon>
        <taxon>Bacilli</taxon>
        <taxon>Bacillales</taxon>
        <taxon>Paenibacillaceae</taxon>
        <taxon>Paenibacillus</taxon>
    </lineage>
</organism>
<gene>
    <name evidence="3" type="ORF">B8V81_2815</name>
</gene>
<dbReference type="AlphaFoldDB" id="A0A2N5N220"/>
<feature type="signal peptide" evidence="2">
    <location>
        <begin position="1"/>
        <end position="25"/>
    </location>
</feature>
<dbReference type="GO" id="GO:0016787">
    <property type="term" value="F:hydrolase activity"/>
    <property type="evidence" value="ECO:0007669"/>
    <property type="project" value="UniProtKB-KW"/>
</dbReference>
<evidence type="ECO:0000313" key="4">
    <source>
        <dbReference type="Proteomes" id="UP000234789"/>
    </source>
</evidence>
<evidence type="ECO:0000313" key="3">
    <source>
        <dbReference type="EMBL" id="PLT44384.1"/>
    </source>
</evidence>
<dbReference type="Proteomes" id="UP000234789">
    <property type="component" value="Unassembled WGS sequence"/>
</dbReference>
<dbReference type="PROSITE" id="PS51257">
    <property type="entry name" value="PROKAR_LIPOPROTEIN"/>
    <property type="match status" value="1"/>
</dbReference>
<feature type="region of interest" description="Disordered" evidence="1">
    <location>
        <begin position="29"/>
        <end position="95"/>
    </location>
</feature>
<keyword evidence="4" id="KW-1185">Reference proteome</keyword>
<accession>A0A2N5N220</accession>
<feature type="compositionally biased region" description="Pro residues" evidence="1">
    <location>
        <begin position="40"/>
        <end position="63"/>
    </location>
</feature>
<dbReference type="EMBL" id="NFEZ01000004">
    <property type="protein sequence ID" value="PLT44384.1"/>
    <property type="molecule type" value="Genomic_DNA"/>
</dbReference>
<evidence type="ECO:0000256" key="1">
    <source>
        <dbReference type="SAM" id="MobiDB-lite"/>
    </source>
</evidence>
<evidence type="ECO:0000256" key="2">
    <source>
        <dbReference type="SAM" id="SignalP"/>
    </source>
</evidence>
<keyword evidence="3" id="KW-0378">Hydrolase</keyword>
<sequence length="158" mass="16124">MNKRTSRSKTRLLSLSGAVLLLALAGCSGSNESLQGASPSPLPSVSPSPSAAPSPSPSPPAPSASPSEEPAPSAAPSEPEAKKGEGKFSGLADSHTIEIEMDGRHESFQLGEGTAEAAFELEPGDLVSFEYTEQPVEGDPQAKQLMLTSLAKAEPPAS</sequence>
<comment type="caution">
    <text evidence="3">The sequence shown here is derived from an EMBL/GenBank/DDBJ whole genome shotgun (WGS) entry which is preliminary data.</text>
</comment>
<feature type="chain" id="PRO_5038796696" evidence="2">
    <location>
        <begin position="26"/>
        <end position="158"/>
    </location>
</feature>
<dbReference type="RefSeq" id="WP_180968448.1">
    <property type="nucleotide sequence ID" value="NZ_NFEZ01000004.1"/>
</dbReference>
<name>A0A2N5N220_9BACL</name>
<protein>
    <submittedName>
        <fullName evidence="3">Extracellular elastinolytic metalloproteinase</fullName>
        <ecNumber evidence="3">3.4.24.-</ecNumber>
    </submittedName>
</protein>